<protein>
    <submittedName>
        <fullName evidence="1">Exopolysaccharide biosynthesis protein</fullName>
    </submittedName>
</protein>
<comment type="caution">
    <text evidence="1">The sequence shown here is derived from an EMBL/GenBank/DDBJ whole genome shotgun (WGS) entry which is preliminary data.</text>
</comment>
<dbReference type="RefSeq" id="WP_112091067.1">
    <property type="nucleotide sequence ID" value="NZ_PRLD01000007.1"/>
</dbReference>
<sequence>MKISKRYRAFLRKRLNAENRKRLKNENFTILCNNCVGGVILHELGERFNSPTVNLFLSAEDYIRFLEKLDYYLSQALVEIQSDKDYPVAKLDDLTIYFMHYLSFSEAKTTWEKRTARINRDNLYVILVQQNGCTEEILKKFDELPYKHKLALTARPMPEIKCSYCIPGAEQPNGDVMDLCKYKGKFTGRRWIDDYDYVGFLNMR</sequence>
<name>A0A329U7A3_9FIRM</name>
<reference evidence="1 2" key="1">
    <citation type="submission" date="2018-02" db="EMBL/GenBank/DDBJ databases">
        <title>Complete genome sequencing of Faecalibacterium prausnitzii strains isolated from the human gut.</title>
        <authorList>
            <person name="Fitzgerald B.C."/>
            <person name="Shkoporov A.N."/>
            <person name="Ross P.R."/>
            <person name="Hill C."/>
        </authorList>
    </citation>
    <scope>NUCLEOTIDE SEQUENCE [LARGE SCALE GENOMIC DNA]</scope>
    <source>
        <strain evidence="1 2">APC923/51-1</strain>
    </source>
</reference>
<proteinExistence type="predicted"/>
<dbReference type="Pfam" id="PF08942">
    <property type="entry name" value="DUF1919"/>
    <property type="match status" value="1"/>
</dbReference>
<organism evidence="1 2">
    <name type="scientific">Faecalibacterium prausnitzii</name>
    <dbReference type="NCBI Taxonomy" id="853"/>
    <lineage>
        <taxon>Bacteria</taxon>
        <taxon>Bacillati</taxon>
        <taxon>Bacillota</taxon>
        <taxon>Clostridia</taxon>
        <taxon>Eubacteriales</taxon>
        <taxon>Oscillospiraceae</taxon>
        <taxon>Faecalibacterium</taxon>
    </lineage>
</organism>
<dbReference type="EMBL" id="PRLD01000007">
    <property type="protein sequence ID" value="RAW57265.1"/>
    <property type="molecule type" value="Genomic_DNA"/>
</dbReference>
<dbReference type="Proteomes" id="UP000251281">
    <property type="component" value="Unassembled WGS sequence"/>
</dbReference>
<dbReference type="InterPro" id="IPR037226">
    <property type="entry name" value="CAC2185-like_sf"/>
</dbReference>
<evidence type="ECO:0000313" key="1">
    <source>
        <dbReference type="EMBL" id="RAW57265.1"/>
    </source>
</evidence>
<accession>A0A329U7A3</accession>
<gene>
    <name evidence="1" type="ORF">C4N24_08605</name>
</gene>
<dbReference type="AlphaFoldDB" id="A0A329U7A3"/>
<dbReference type="InterPro" id="IPR015037">
    <property type="entry name" value="DUF1919"/>
</dbReference>
<evidence type="ECO:0000313" key="2">
    <source>
        <dbReference type="Proteomes" id="UP000251281"/>
    </source>
</evidence>
<dbReference type="SUPFAM" id="SSF142795">
    <property type="entry name" value="CAC2185-like"/>
    <property type="match status" value="1"/>
</dbReference>